<proteinExistence type="predicted"/>
<evidence type="ECO:0000256" key="1">
    <source>
        <dbReference type="SAM" id="SignalP"/>
    </source>
</evidence>
<reference evidence="2" key="1">
    <citation type="journal article" date="2019" name="ACS Chem. Biol.">
        <title>Bioactivity-HiTES Unveils Cryptic Antibiotics Encoded in Actinomycete Bacteria.</title>
        <authorList>
            <person name="Moon K."/>
            <person name="Xu F."/>
            <person name="Zhang C."/>
            <person name="Seyedsayamdost M.R."/>
        </authorList>
    </citation>
    <scope>NUCLEOTIDE SEQUENCE</scope>
    <source>
        <strain evidence="2">A18</strain>
    </source>
</reference>
<evidence type="ECO:0000313" key="2">
    <source>
        <dbReference type="EMBL" id="QBK46644.1"/>
    </source>
</evidence>
<feature type="chain" id="PRO_5019841068" evidence="1">
    <location>
        <begin position="32"/>
        <end position="213"/>
    </location>
</feature>
<dbReference type="AlphaFoldDB" id="A0A481XV89"/>
<feature type="signal peptide" evidence="1">
    <location>
        <begin position="1"/>
        <end position="31"/>
    </location>
</feature>
<organism evidence="2">
    <name type="scientific">Streptomyces hiroshimensis</name>
    <dbReference type="NCBI Taxonomy" id="66424"/>
    <lineage>
        <taxon>Bacteria</taxon>
        <taxon>Bacillati</taxon>
        <taxon>Actinomycetota</taxon>
        <taxon>Actinomycetes</taxon>
        <taxon>Kitasatosporales</taxon>
        <taxon>Streptomycetaceae</taxon>
        <taxon>Streptomyces</taxon>
    </lineage>
</organism>
<dbReference type="EMBL" id="MH743143">
    <property type="protein sequence ID" value="QBK46644.1"/>
    <property type="molecule type" value="Genomic_DNA"/>
</dbReference>
<name>A0A481XV89_9ACTN</name>
<gene>
    <name evidence="2" type="primary">hrsF2</name>
</gene>
<accession>A0A481XV89</accession>
<sequence>MQHKWKLTGGLAASLGLALTGIMSSAGTASADTATKTLDYTCQTRVDGNWIPVPYSRDFTTTAPAKVAPGQTFKVTFDSAPIKAVADFNKLLNNVNIAYKTPANAKVVGYKLTGGSNLGTAKQWVERNGTNFNIKSNGEWAGGVEFDFPNLEVTLKAPTTAGATLTTGAGGSSFEDTAFGWTRLQTQLNTWDPFQCYADPAKPVAFSTTTVGY</sequence>
<keyword evidence="1" id="KW-0732">Signal</keyword>
<protein>
    <submittedName>
        <fullName evidence="2">HrsF2</fullName>
    </submittedName>
</protein>